<dbReference type="VEuPathDB" id="FungiDB:H257_09785"/>
<gene>
    <name evidence="9" type="ORF">DYB26_010295</name>
</gene>
<dbReference type="GO" id="GO:0005634">
    <property type="term" value="C:nucleus"/>
    <property type="evidence" value="ECO:0007669"/>
    <property type="project" value="UniProtKB-SubCell"/>
</dbReference>
<evidence type="ECO:0000256" key="5">
    <source>
        <dbReference type="ARBA" id="ARBA00022723"/>
    </source>
</evidence>
<feature type="domain" description="DDE Tnp4" evidence="8">
    <location>
        <begin position="12"/>
        <end position="108"/>
    </location>
</feature>
<dbReference type="GO" id="GO:0046872">
    <property type="term" value="F:metal ion binding"/>
    <property type="evidence" value="ECO:0007669"/>
    <property type="project" value="UniProtKB-KW"/>
</dbReference>
<dbReference type="GO" id="GO:0004518">
    <property type="term" value="F:nuclease activity"/>
    <property type="evidence" value="ECO:0007669"/>
    <property type="project" value="UniProtKB-KW"/>
</dbReference>
<name>A0A418E0F6_APHAT</name>
<dbReference type="GO" id="GO:0016787">
    <property type="term" value="F:hydrolase activity"/>
    <property type="evidence" value="ECO:0007669"/>
    <property type="project" value="UniProtKB-KW"/>
</dbReference>
<comment type="similarity">
    <text evidence="3">Belongs to the HARBI1 family.</text>
</comment>
<evidence type="ECO:0000256" key="4">
    <source>
        <dbReference type="ARBA" id="ARBA00022722"/>
    </source>
</evidence>
<keyword evidence="5" id="KW-0479">Metal-binding</keyword>
<accession>A0A418E0F6</accession>
<dbReference type="EMBL" id="QUTF01018045">
    <property type="protein sequence ID" value="RHZ03032.1"/>
    <property type="molecule type" value="Genomic_DNA"/>
</dbReference>
<reference evidence="9 10" key="1">
    <citation type="submission" date="2018-08" db="EMBL/GenBank/DDBJ databases">
        <title>Aphanomyces genome sequencing and annotation.</title>
        <authorList>
            <person name="Minardi D."/>
            <person name="Oidtmann B."/>
            <person name="Van Der Giezen M."/>
            <person name="Studholme D.J."/>
        </authorList>
    </citation>
    <scope>NUCLEOTIDE SEQUENCE [LARGE SCALE GENOMIC DNA]</scope>
    <source>
        <strain evidence="9 10">FDL457</strain>
    </source>
</reference>
<comment type="caution">
    <text evidence="9">The sequence shown here is derived from an EMBL/GenBank/DDBJ whole genome shotgun (WGS) entry which is preliminary data.</text>
</comment>
<comment type="cofactor">
    <cofactor evidence="1">
        <name>a divalent metal cation</name>
        <dbReference type="ChEBI" id="CHEBI:60240"/>
    </cofactor>
</comment>
<keyword evidence="6" id="KW-0378">Hydrolase</keyword>
<proteinExistence type="inferred from homology"/>
<protein>
    <recommendedName>
        <fullName evidence="8">DDE Tnp4 domain-containing protein</fullName>
    </recommendedName>
</protein>
<organism evidence="9 10">
    <name type="scientific">Aphanomyces astaci</name>
    <name type="common">Crayfish plague agent</name>
    <dbReference type="NCBI Taxonomy" id="112090"/>
    <lineage>
        <taxon>Eukaryota</taxon>
        <taxon>Sar</taxon>
        <taxon>Stramenopiles</taxon>
        <taxon>Oomycota</taxon>
        <taxon>Saprolegniomycetes</taxon>
        <taxon>Saprolegniales</taxon>
        <taxon>Verrucalvaceae</taxon>
        <taxon>Aphanomyces</taxon>
    </lineage>
</organism>
<evidence type="ECO:0000256" key="7">
    <source>
        <dbReference type="ARBA" id="ARBA00023242"/>
    </source>
</evidence>
<evidence type="ECO:0000256" key="6">
    <source>
        <dbReference type="ARBA" id="ARBA00022801"/>
    </source>
</evidence>
<feature type="non-terminal residue" evidence="9">
    <location>
        <position position="1"/>
    </location>
</feature>
<dbReference type="InterPro" id="IPR045249">
    <property type="entry name" value="HARBI1-like"/>
</dbReference>
<dbReference type="AlphaFoldDB" id="A0A418E0F6"/>
<evidence type="ECO:0000256" key="3">
    <source>
        <dbReference type="ARBA" id="ARBA00006958"/>
    </source>
</evidence>
<evidence type="ECO:0000256" key="2">
    <source>
        <dbReference type="ARBA" id="ARBA00004123"/>
    </source>
</evidence>
<dbReference type="InterPro" id="IPR027806">
    <property type="entry name" value="HARBI1_dom"/>
</dbReference>
<dbReference type="Proteomes" id="UP000286510">
    <property type="component" value="Unassembled WGS sequence"/>
</dbReference>
<dbReference type="PANTHER" id="PTHR22930:SF251">
    <property type="entry name" value="DDE TNP4 DOMAIN-CONTAINING PROTEIN"/>
    <property type="match status" value="1"/>
</dbReference>
<sequence length="170" mass="19670">RHSRIVLEDASKIPEDCYYLGDAGYALSSSILTPYRSTRYHLREWAEDEDGRPRNNKEVFNYRHSKARIIVEQAFGRLKRKWGILAKPMELEIPLVNIVIHTCCALHNFVLACDLGADDSVDDTAGAADIAYELEELTERFESHDSGEWRDVLANDMWNSYMIFRNEEIN</sequence>
<comment type="subcellular location">
    <subcellularLocation>
        <location evidence="2">Nucleus</location>
    </subcellularLocation>
</comment>
<evidence type="ECO:0000259" key="8">
    <source>
        <dbReference type="Pfam" id="PF13359"/>
    </source>
</evidence>
<dbReference type="Pfam" id="PF13359">
    <property type="entry name" value="DDE_Tnp_4"/>
    <property type="match status" value="1"/>
</dbReference>
<dbReference type="PANTHER" id="PTHR22930">
    <property type="match status" value="1"/>
</dbReference>
<evidence type="ECO:0000256" key="1">
    <source>
        <dbReference type="ARBA" id="ARBA00001968"/>
    </source>
</evidence>
<keyword evidence="7" id="KW-0539">Nucleus</keyword>
<keyword evidence="4" id="KW-0540">Nuclease</keyword>
<evidence type="ECO:0000313" key="9">
    <source>
        <dbReference type="EMBL" id="RHZ03032.1"/>
    </source>
</evidence>
<evidence type="ECO:0000313" key="10">
    <source>
        <dbReference type="Proteomes" id="UP000286510"/>
    </source>
</evidence>